<evidence type="ECO:0000313" key="2">
    <source>
        <dbReference type="Proteomes" id="UP001164250"/>
    </source>
</evidence>
<sequence>MLRTLNPTNPLRIVINGSRTRGVTPTRGAPPIGLSVDMHVYAGFGKKELGVLLTPPTGKQRADGMLKKGFDEGR</sequence>
<dbReference type="EMBL" id="CM047908">
    <property type="protein sequence ID" value="KAJ0082495.1"/>
    <property type="molecule type" value="Genomic_DNA"/>
</dbReference>
<protein>
    <submittedName>
        <fullName evidence="1">Uncharacterized protein</fullName>
    </submittedName>
</protein>
<reference evidence="2" key="1">
    <citation type="journal article" date="2023" name="G3 (Bethesda)">
        <title>Genome assembly and association tests identify interacting loci associated with vigor, precocity, and sex in interspecific pistachio rootstocks.</title>
        <authorList>
            <person name="Palmer W."/>
            <person name="Jacygrad E."/>
            <person name="Sagayaradj S."/>
            <person name="Cavanaugh K."/>
            <person name="Han R."/>
            <person name="Bertier L."/>
            <person name="Beede B."/>
            <person name="Kafkas S."/>
            <person name="Golino D."/>
            <person name="Preece J."/>
            <person name="Michelmore R."/>
        </authorList>
    </citation>
    <scope>NUCLEOTIDE SEQUENCE [LARGE SCALE GENOMIC DNA]</scope>
</reference>
<name>A0ACC1A6B1_9ROSI</name>
<comment type="caution">
    <text evidence="1">The sequence shown here is derived from an EMBL/GenBank/DDBJ whole genome shotgun (WGS) entry which is preliminary data.</text>
</comment>
<proteinExistence type="predicted"/>
<accession>A0ACC1A6B1</accession>
<dbReference type="Proteomes" id="UP001164250">
    <property type="component" value="Chromosome 12"/>
</dbReference>
<keyword evidence="2" id="KW-1185">Reference proteome</keyword>
<organism evidence="1 2">
    <name type="scientific">Pistacia atlantica</name>
    <dbReference type="NCBI Taxonomy" id="434234"/>
    <lineage>
        <taxon>Eukaryota</taxon>
        <taxon>Viridiplantae</taxon>
        <taxon>Streptophyta</taxon>
        <taxon>Embryophyta</taxon>
        <taxon>Tracheophyta</taxon>
        <taxon>Spermatophyta</taxon>
        <taxon>Magnoliopsida</taxon>
        <taxon>eudicotyledons</taxon>
        <taxon>Gunneridae</taxon>
        <taxon>Pentapetalae</taxon>
        <taxon>rosids</taxon>
        <taxon>malvids</taxon>
        <taxon>Sapindales</taxon>
        <taxon>Anacardiaceae</taxon>
        <taxon>Pistacia</taxon>
    </lineage>
</organism>
<gene>
    <name evidence="1" type="ORF">Patl1_10742</name>
</gene>
<evidence type="ECO:0000313" key="1">
    <source>
        <dbReference type="EMBL" id="KAJ0082495.1"/>
    </source>
</evidence>